<protein>
    <submittedName>
        <fullName evidence="2">LysM repeat-containing protein</fullName>
    </submittedName>
</protein>
<sequence length="182" mass="19725">PTPVSTPTPVSNQTTHTVVRGDTLSHIAVANNTTVANLRRLNNLSSDVIRIGQRVVVGEAQVTPTPAPTPTPVSNQRTHTVVRGDTLSHIARANNTTVANLRRLNNLSSDVIRIGQRLVVGEARVTPAPAPTPVSNQRTHTVVRGDTLSHIAQRNNVTVRQLMTINNLSNDVIFVNQTLRLR</sequence>
<organism evidence="2 3">
    <name type="scientific">Alkalibacterium thalassium</name>
    <dbReference type="NCBI Taxonomy" id="426701"/>
    <lineage>
        <taxon>Bacteria</taxon>
        <taxon>Bacillati</taxon>
        <taxon>Bacillota</taxon>
        <taxon>Bacilli</taxon>
        <taxon>Lactobacillales</taxon>
        <taxon>Carnobacteriaceae</taxon>
        <taxon>Alkalibacterium</taxon>
    </lineage>
</organism>
<dbReference type="RefSeq" id="WP_176759636.1">
    <property type="nucleotide sequence ID" value="NZ_FNFK01000026.1"/>
</dbReference>
<name>A0A1G9BC16_9LACT</name>
<dbReference type="EMBL" id="FNFK01000026">
    <property type="protein sequence ID" value="SDK36999.1"/>
    <property type="molecule type" value="Genomic_DNA"/>
</dbReference>
<dbReference type="PANTHER" id="PTHR33734:SF22">
    <property type="entry name" value="MEMBRANE-BOUND LYTIC MUREIN TRANSGLYCOSYLASE D"/>
    <property type="match status" value="1"/>
</dbReference>
<dbReference type="InterPro" id="IPR018392">
    <property type="entry name" value="LysM"/>
</dbReference>
<feature type="domain" description="LysM" evidence="1">
    <location>
        <begin position="14"/>
        <end position="57"/>
    </location>
</feature>
<feature type="domain" description="LysM" evidence="1">
    <location>
        <begin position="77"/>
        <end position="120"/>
    </location>
</feature>
<feature type="non-terminal residue" evidence="2">
    <location>
        <position position="1"/>
    </location>
</feature>
<evidence type="ECO:0000313" key="3">
    <source>
        <dbReference type="Proteomes" id="UP000199433"/>
    </source>
</evidence>
<dbReference type="Gene3D" id="3.10.350.10">
    <property type="entry name" value="LysM domain"/>
    <property type="match status" value="3"/>
</dbReference>
<gene>
    <name evidence="2" type="ORF">SAMN04488098_102615</name>
</gene>
<accession>A0A1G9BC16</accession>
<dbReference type="CDD" id="cd00118">
    <property type="entry name" value="LysM"/>
    <property type="match status" value="3"/>
</dbReference>
<dbReference type="Proteomes" id="UP000199433">
    <property type="component" value="Unassembled WGS sequence"/>
</dbReference>
<proteinExistence type="predicted"/>
<dbReference type="InterPro" id="IPR036779">
    <property type="entry name" value="LysM_dom_sf"/>
</dbReference>
<dbReference type="PROSITE" id="PS51782">
    <property type="entry name" value="LYSM"/>
    <property type="match status" value="3"/>
</dbReference>
<evidence type="ECO:0000259" key="1">
    <source>
        <dbReference type="PROSITE" id="PS51782"/>
    </source>
</evidence>
<dbReference type="SMART" id="SM00257">
    <property type="entry name" value="LysM"/>
    <property type="match status" value="3"/>
</dbReference>
<dbReference type="PANTHER" id="PTHR33734">
    <property type="entry name" value="LYSM DOMAIN-CONTAINING GPI-ANCHORED PROTEIN 2"/>
    <property type="match status" value="1"/>
</dbReference>
<dbReference type="SUPFAM" id="SSF54106">
    <property type="entry name" value="LysM domain"/>
    <property type="match status" value="3"/>
</dbReference>
<evidence type="ECO:0000313" key="2">
    <source>
        <dbReference type="EMBL" id="SDK36999.1"/>
    </source>
</evidence>
<dbReference type="STRING" id="426701.SAMN04488098_102615"/>
<dbReference type="Pfam" id="PF01476">
    <property type="entry name" value="LysM"/>
    <property type="match status" value="3"/>
</dbReference>
<dbReference type="GO" id="GO:0008932">
    <property type="term" value="F:lytic endotransglycosylase activity"/>
    <property type="evidence" value="ECO:0007669"/>
    <property type="project" value="TreeGrafter"/>
</dbReference>
<dbReference type="AlphaFoldDB" id="A0A1G9BC16"/>
<keyword evidence="3" id="KW-1185">Reference proteome</keyword>
<feature type="domain" description="LysM" evidence="1">
    <location>
        <begin position="138"/>
        <end position="181"/>
    </location>
</feature>
<reference evidence="3" key="1">
    <citation type="submission" date="2016-10" db="EMBL/GenBank/DDBJ databases">
        <authorList>
            <person name="Varghese N."/>
            <person name="Submissions S."/>
        </authorList>
    </citation>
    <scope>NUCLEOTIDE SEQUENCE [LARGE SCALE GENOMIC DNA]</scope>
    <source>
        <strain evidence="3">DSM 19181</strain>
    </source>
</reference>